<keyword evidence="9" id="KW-1185">Reference proteome</keyword>
<sequence>MIQYGYLVLFAASFPLAPALALIFNVIDFRIDSRRLLWWNQRPTPHRDNDIAFNSQFGRGESLHIKFAIIIGFEHFIFLFKFIISLIIPDVPTWVKNSQKEGTLLTYLFTETTEVEDQ</sequence>
<feature type="domain" description="Anoctamin transmembrane" evidence="7">
    <location>
        <begin position="53"/>
        <end position="101"/>
    </location>
</feature>
<evidence type="ECO:0000256" key="6">
    <source>
        <dbReference type="RuleBase" id="RU280814"/>
    </source>
</evidence>
<comment type="similarity">
    <text evidence="2 6">Belongs to the anoctamin family.</text>
</comment>
<dbReference type="PANTHER" id="PTHR12308">
    <property type="entry name" value="ANOCTAMIN"/>
    <property type="match status" value="1"/>
</dbReference>
<evidence type="ECO:0000256" key="1">
    <source>
        <dbReference type="ARBA" id="ARBA00004141"/>
    </source>
</evidence>
<dbReference type="AlphaFoldDB" id="A0AAV4RF59"/>
<evidence type="ECO:0000256" key="3">
    <source>
        <dbReference type="ARBA" id="ARBA00022692"/>
    </source>
</evidence>
<dbReference type="GO" id="GO:0005886">
    <property type="term" value="C:plasma membrane"/>
    <property type="evidence" value="ECO:0007669"/>
    <property type="project" value="TreeGrafter"/>
</dbReference>
<gene>
    <name evidence="8" type="primary">AVEN_239106_1</name>
    <name evidence="8" type="ORF">CEXT_34961</name>
</gene>
<feature type="transmembrane region" description="Helical" evidence="6">
    <location>
        <begin position="6"/>
        <end position="27"/>
    </location>
</feature>
<evidence type="ECO:0000256" key="4">
    <source>
        <dbReference type="ARBA" id="ARBA00022989"/>
    </source>
</evidence>
<dbReference type="Pfam" id="PF04547">
    <property type="entry name" value="Anoctamin"/>
    <property type="match status" value="2"/>
</dbReference>
<evidence type="ECO:0000313" key="8">
    <source>
        <dbReference type="EMBL" id="GIY19254.1"/>
    </source>
</evidence>
<dbReference type="Proteomes" id="UP001054945">
    <property type="component" value="Unassembled WGS sequence"/>
</dbReference>
<comment type="subcellular location">
    <subcellularLocation>
        <location evidence="1 6">Membrane</location>
        <topology evidence="1 6">Multi-pass membrane protein</topology>
    </subcellularLocation>
</comment>
<protein>
    <recommendedName>
        <fullName evidence="6">Anoctamin</fullName>
    </recommendedName>
</protein>
<comment type="caution">
    <text evidence="6">Lacks conserved residue(s) required for the propagation of feature annotation.</text>
</comment>
<accession>A0AAV4RF59</accession>
<proteinExistence type="inferred from homology"/>
<dbReference type="InterPro" id="IPR049452">
    <property type="entry name" value="Anoctamin_TM"/>
</dbReference>
<organism evidence="8 9">
    <name type="scientific">Caerostris extrusa</name>
    <name type="common">Bark spider</name>
    <name type="synonym">Caerostris bankana</name>
    <dbReference type="NCBI Taxonomy" id="172846"/>
    <lineage>
        <taxon>Eukaryota</taxon>
        <taxon>Metazoa</taxon>
        <taxon>Ecdysozoa</taxon>
        <taxon>Arthropoda</taxon>
        <taxon>Chelicerata</taxon>
        <taxon>Arachnida</taxon>
        <taxon>Araneae</taxon>
        <taxon>Araneomorphae</taxon>
        <taxon>Entelegynae</taxon>
        <taxon>Araneoidea</taxon>
        <taxon>Araneidae</taxon>
        <taxon>Caerostris</taxon>
    </lineage>
</organism>
<evidence type="ECO:0000313" key="9">
    <source>
        <dbReference type="Proteomes" id="UP001054945"/>
    </source>
</evidence>
<keyword evidence="5 6" id="KW-0472">Membrane</keyword>
<evidence type="ECO:0000256" key="2">
    <source>
        <dbReference type="ARBA" id="ARBA00009671"/>
    </source>
</evidence>
<dbReference type="EMBL" id="BPLR01007732">
    <property type="protein sequence ID" value="GIY19254.1"/>
    <property type="molecule type" value="Genomic_DNA"/>
</dbReference>
<keyword evidence="4 6" id="KW-1133">Transmembrane helix</keyword>
<keyword evidence="3 6" id="KW-0812">Transmembrane</keyword>
<dbReference type="InterPro" id="IPR007632">
    <property type="entry name" value="Anoctamin"/>
</dbReference>
<feature type="domain" description="Anoctamin transmembrane" evidence="7">
    <location>
        <begin position="1"/>
        <end position="51"/>
    </location>
</feature>
<name>A0AAV4RF59_CAEEX</name>
<dbReference type="GO" id="GO:0005254">
    <property type="term" value="F:chloride channel activity"/>
    <property type="evidence" value="ECO:0007669"/>
    <property type="project" value="TreeGrafter"/>
</dbReference>
<evidence type="ECO:0000256" key="5">
    <source>
        <dbReference type="ARBA" id="ARBA00023136"/>
    </source>
</evidence>
<feature type="transmembrane region" description="Helical" evidence="6">
    <location>
        <begin position="67"/>
        <end position="88"/>
    </location>
</feature>
<evidence type="ECO:0000259" key="7">
    <source>
        <dbReference type="Pfam" id="PF04547"/>
    </source>
</evidence>
<dbReference type="PANTHER" id="PTHR12308:SF73">
    <property type="entry name" value="ANOCTAMIN"/>
    <property type="match status" value="1"/>
</dbReference>
<comment type="caution">
    <text evidence="8">The sequence shown here is derived from an EMBL/GenBank/DDBJ whole genome shotgun (WGS) entry which is preliminary data.</text>
</comment>
<reference evidence="8 9" key="1">
    <citation type="submission" date="2021-06" db="EMBL/GenBank/DDBJ databases">
        <title>Caerostris extrusa draft genome.</title>
        <authorList>
            <person name="Kono N."/>
            <person name="Arakawa K."/>
        </authorList>
    </citation>
    <scope>NUCLEOTIDE SEQUENCE [LARGE SCALE GENOMIC DNA]</scope>
</reference>